<dbReference type="Proteomes" id="UP000275078">
    <property type="component" value="Unassembled WGS sequence"/>
</dbReference>
<accession>A0A3N4IP09</accession>
<name>A0A3N4IP09_ASCIM</name>
<sequence>MFDVDMSLPPRAPSPMRTPSPSPAPTLDSITSDAPTPADSTATSATTPVPPSRTPTPSQFTAHPRPPHHTIRNRRLHYLTLHPTYTSSPDHELAAPLLYDKCIRRFQTAKEREEEGRKKGWSGVLYADLERAEAKMEAVRREEAALERIRKEKEQEEDDGEEKHEDKNDDGDDDDEMDTLDGAEEKRGRKRQVRFGEIEDIEPEPSEPETPVGPYGAPSQVLEEQTTQPETEWVGEWGYENEEIPTKEEGQAIWTEFVTRRFLEGRDADVDYDSIDLSEAWDDVRAIERDMEDRYFESETPEEVAVSTDTGVLDY</sequence>
<feature type="region of interest" description="Disordered" evidence="1">
    <location>
        <begin position="296"/>
        <end position="315"/>
    </location>
</feature>
<feature type="compositionally biased region" description="Acidic residues" evidence="1">
    <location>
        <begin position="198"/>
        <end position="207"/>
    </location>
</feature>
<dbReference type="InterPro" id="IPR018613">
    <property type="entry name" value="Ccdc97-like"/>
</dbReference>
<dbReference type="InterPro" id="IPR040233">
    <property type="entry name" value="CCD97-like_C"/>
</dbReference>
<gene>
    <name evidence="3" type="ORF">BJ508DRAFT_71186</name>
</gene>
<feature type="compositionally biased region" description="Low complexity" evidence="1">
    <location>
        <begin position="31"/>
        <end position="47"/>
    </location>
</feature>
<feature type="region of interest" description="Disordered" evidence="1">
    <location>
        <begin position="1"/>
        <end position="71"/>
    </location>
</feature>
<reference evidence="3 4" key="1">
    <citation type="journal article" date="2018" name="Nat. Ecol. Evol.">
        <title>Pezizomycetes genomes reveal the molecular basis of ectomycorrhizal truffle lifestyle.</title>
        <authorList>
            <person name="Murat C."/>
            <person name="Payen T."/>
            <person name="Noel B."/>
            <person name="Kuo A."/>
            <person name="Morin E."/>
            <person name="Chen J."/>
            <person name="Kohler A."/>
            <person name="Krizsan K."/>
            <person name="Balestrini R."/>
            <person name="Da Silva C."/>
            <person name="Montanini B."/>
            <person name="Hainaut M."/>
            <person name="Levati E."/>
            <person name="Barry K.W."/>
            <person name="Belfiori B."/>
            <person name="Cichocki N."/>
            <person name="Clum A."/>
            <person name="Dockter R.B."/>
            <person name="Fauchery L."/>
            <person name="Guy J."/>
            <person name="Iotti M."/>
            <person name="Le Tacon F."/>
            <person name="Lindquist E.A."/>
            <person name="Lipzen A."/>
            <person name="Malagnac F."/>
            <person name="Mello A."/>
            <person name="Molinier V."/>
            <person name="Miyauchi S."/>
            <person name="Poulain J."/>
            <person name="Riccioni C."/>
            <person name="Rubini A."/>
            <person name="Sitrit Y."/>
            <person name="Splivallo R."/>
            <person name="Traeger S."/>
            <person name="Wang M."/>
            <person name="Zifcakova L."/>
            <person name="Wipf D."/>
            <person name="Zambonelli A."/>
            <person name="Paolocci F."/>
            <person name="Nowrousian M."/>
            <person name="Ottonello S."/>
            <person name="Baldrian P."/>
            <person name="Spatafora J.W."/>
            <person name="Henrissat B."/>
            <person name="Nagy L.G."/>
            <person name="Aury J.M."/>
            <person name="Wincker P."/>
            <person name="Grigoriev I.V."/>
            <person name="Bonfante P."/>
            <person name="Martin F.M."/>
        </authorList>
    </citation>
    <scope>NUCLEOTIDE SEQUENCE [LARGE SCALE GENOMIC DNA]</scope>
    <source>
        <strain evidence="3 4">RN42</strain>
    </source>
</reference>
<evidence type="ECO:0000313" key="3">
    <source>
        <dbReference type="EMBL" id="RPA83344.1"/>
    </source>
</evidence>
<evidence type="ECO:0000259" key="2">
    <source>
        <dbReference type="Pfam" id="PF09747"/>
    </source>
</evidence>
<feature type="domain" description="CCD97-like C-terminal" evidence="2">
    <location>
        <begin position="73"/>
        <end position="299"/>
    </location>
</feature>
<proteinExistence type="predicted"/>
<evidence type="ECO:0000256" key="1">
    <source>
        <dbReference type="SAM" id="MobiDB-lite"/>
    </source>
</evidence>
<feature type="region of interest" description="Disordered" evidence="1">
    <location>
        <begin position="147"/>
        <end position="231"/>
    </location>
</feature>
<dbReference type="EMBL" id="ML119665">
    <property type="protein sequence ID" value="RPA83344.1"/>
    <property type="molecule type" value="Genomic_DNA"/>
</dbReference>
<dbReference type="AlphaFoldDB" id="A0A3N4IP09"/>
<keyword evidence="4" id="KW-1185">Reference proteome</keyword>
<feature type="compositionally biased region" description="Acidic residues" evidence="1">
    <location>
        <begin position="168"/>
        <end position="182"/>
    </location>
</feature>
<dbReference type="PANTHER" id="PTHR31840">
    <property type="entry name" value="COILED-COIL DOMAIN-CONTAINING PROTEIN 97"/>
    <property type="match status" value="1"/>
</dbReference>
<dbReference type="OrthoDB" id="333176at2759"/>
<dbReference type="STRING" id="1160509.A0A3N4IP09"/>
<feature type="compositionally biased region" description="Pro residues" evidence="1">
    <location>
        <begin position="10"/>
        <end position="24"/>
    </location>
</feature>
<evidence type="ECO:0000313" key="4">
    <source>
        <dbReference type="Proteomes" id="UP000275078"/>
    </source>
</evidence>
<dbReference type="PANTHER" id="PTHR31840:SF1">
    <property type="entry name" value="COILED-COIL DOMAIN-CONTAINING PROTEIN 97"/>
    <property type="match status" value="1"/>
</dbReference>
<organism evidence="3 4">
    <name type="scientific">Ascobolus immersus RN42</name>
    <dbReference type="NCBI Taxonomy" id="1160509"/>
    <lineage>
        <taxon>Eukaryota</taxon>
        <taxon>Fungi</taxon>
        <taxon>Dikarya</taxon>
        <taxon>Ascomycota</taxon>
        <taxon>Pezizomycotina</taxon>
        <taxon>Pezizomycetes</taxon>
        <taxon>Pezizales</taxon>
        <taxon>Ascobolaceae</taxon>
        <taxon>Ascobolus</taxon>
    </lineage>
</organism>
<protein>
    <recommendedName>
        <fullName evidence="2">CCD97-like C-terminal domain-containing protein</fullName>
    </recommendedName>
</protein>
<dbReference type="Pfam" id="PF09747">
    <property type="entry name" value="CCD97-like_C"/>
    <property type="match status" value="1"/>
</dbReference>
<dbReference type="PRINTS" id="PR01217">
    <property type="entry name" value="PRICHEXTENSN"/>
</dbReference>